<dbReference type="PANTHER" id="PTHR47129">
    <property type="entry name" value="QUINONE OXIDOREDUCTASE 2"/>
    <property type="match status" value="1"/>
</dbReference>
<feature type="domain" description="NAD(P)-binding" evidence="1">
    <location>
        <begin position="7"/>
        <end position="183"/>
    </location>
</feature>
<proteinExistence type="predicted"/>
<keyword evidence="3" id="KW-1185">Reference proteome</keyword>
<dbReference type="RefSeq" id="WP_119933322.1">
    <property type="nucleotide sequence ID" value="NZ_JAAVUN010000006.1"/>
</dbReference>
<evidence type="ECO:0000313" key="2">
    <source>
        <dbReference type="EMBL" id="NKE09286.1"/>
    </source>
</evidence>
<dbReference type="Gene3D" id="3.40.50.720">
    <property type="entry name" value="NAD(P)-binding Rossmann-like Domain"/>
    <property type="match status" value="1"/>
</dbReference>
<accession>A0A846U6M9</accession>
<organism evidence="2 3">
    <name type="scientific">Kocuria subflava</name>
    <dbReference type="NCBI Taxonomy" id="1736139"/>
    <lineage>
        <taxon>Bacteria</taxon>
        <taxon>Bacillati</taxon>
        <taxon>Actinomycetota</taxon>
        <taxon>Actinomycetes</taxon>
        <taxon>Micrococcales</taxon>
        <taxon>Micrococcaceae</taxon>
        <taxon>Kocuria</taxon>
    </lineage>
</organism>
<dbReference type="Pfam" id="PF13460">
    <property type="entry name" value="NAD_binding_10"/>
    <property type="match status" value="1"/>
</dbReference>
<evidence type="ECO:0000259" key="1">
    <source>
        <dbReference type="Pfam" id="PF13460"/>
    </source>
</evidence>
<evidence type="ECO:0000313" key="3">
    <source>
        <dbReference type="Proteomes" id="UP000521379"/>
    </source>
</evidence>
<gene>
    <name evidence="2" type="ORF">GTW58_04880</name>
</gene>
<dbReference type="EMBL" id="JAAVUN010000006">
    <property type="protein sequence ID" value="NKE09286.1"/>
    <property type="molecule type" value="Genomic_DNA"/>
</dbReference>
<protein>
    <submittedName>
        <fullName evidence="2">NAD(P)H-binding protein</fullName>
    </submittedName>
</protein>
<reference evidence="2 3" key="1">
    <citation type="submission" date="2020-02" db="EMBL/GenBank/DDBJ databases">
        <authorList>
            <person name="Sun Q."/>
        </authorList>
    </citation>
    <scope>NUCLEOTIDE SEQUENCE [LARGE SCALE GENOMIC DNA]</scope>
    <source>
        <strain evidence="2 3">YIM 13062</strain>
    </source>
</reference>
<dbReference type="InterPro" id="IPR052718">
    <property type="entry name" value="NmrA-type_oxidoreductase"/>
</dbReference>
<dbReference type="InterPro" id="IPR036291">
    <property type="entry name" value="NAD(P)-bd_dom_sf"/>
</dbReference>
<name>A0A846U6M9_9MICC</name>
<dbReference type="Proteomes" id="UP000521379">
    <property type="component" value="Unassembled WGS sequence"/>
</dbReference>
<dbReference type="Gene3D" id="3.90.25.10">
    <property type="entry name" value="UDP-galactose 4-epimerase, domain 1"/>
    <property type="match status" value="1"/>
</dbReference>
<sequence>MTIGLTGASRNLGRLTVEELLTGGVSADQIVAVVRDPAKVTDLADRGVQVRQADYASPAGWREALDGVDRLLVVSGSGPGASQSHKTVIDAAVEAGVGHISYTSILNADTTNNPLAPEHHATEQLIQASGIPFAILRNAWYHELFTRLIPQHLATGEIVDAVGEAQISGAARADLAAAAAVVLASGGSENRIYELGGTAFTMNEFARELSATSGQSITHRALNDDDFAAHLEATGVDGGMAAFITQNDASLRAGEMYTDSTDLADLVGRLLRPLAVSVRQGL</sequence>
<dbReference type="PANTHER" id="PTHR47129:SF1">
    <property type="entry name" value="NMRA-LIKE DOMAIN-CONTAINING PROTEIN"/>
    <property type="match status" value="1"/>
</dbReference>
<comment type="caution">
    <text evidence="2">The sequence shown here is derived from an EMBL/GenBank/DDBJ whole genome shotgun (WGS) entry which is preliminary data.</text>
</comment>
<dbReference type="AlphaFoldDB" id="A0A846U6M9"/>
<dbReference type="SUPFAM" id="SSF51735">
    <property type="entry name" value="NAD(P)-binding Rossmann-fold domains"/>
    <property type="match status" value="1"/>
</dbReference>
<dbReference type="InterPro" id="IPR016040">
    <property type="entry name" value="NAD(P)-bd_dom"/>
</dbReference>